<dbReference type="Pfam" id="PF03544">
    <property type="entry name" value="TonB_C"/>
    <property type="match status" value="1"/>
</dbReference>
<dbReference type="NCBIfam" id="TIGR01352">
    <property type="entry name" value="tonB_Cterm"/>
    <property type="match status" value="1"/>
</dbReference>
<proteinExistence type="inferred from homology"/>
<dbReference type="GO" id="GO:0098797">
    <property type="term" value="C:plasma membrane protein complex"/>
    <property type="evidence" value="ECO:0007669"/>
    <property type="project" value="TreeGrafter"/>
</dbReference>
<dbReference type="AlphaFoldDB" id="A0A2S7T8P8"/>
<keyword evidence="9" id="KW-0472">Membrane</keyword>
<protein>
    <recommendedName>
        <fullName evidence="10">TonB C-terminal domain-containing protein</fullName>
    </recommendedName>
</protein>
<dbReference type="EMBL" id="MQVX01000001">
    <property type="protein sequence ID" value="PQJ15836.1"/>
    <property type="molecule type" value="Genomic_DNA"/>
</dbReference>
<evidence type="ECO:0000256" key="6">
    <source>
        <dbReference type="ARBA" id="ARBA00022692"/>
    </source>
</evidence>
<dbReference type="InterPro" id="IPR006260">
    <property type="entry name" value="TonB/TolA_C"/>
</dbReference>
<dbReference type="InterPro" id="IPR037682">
    <property type="entry name" value="TonB_C"/>
</dbReference>
<dbReference type="GO" id="GO:0055085">
    <property type="term" value="P:transmembrane transport"/>
    <property type="evidence" value="ECO:0007669"/>
    <property type="project" value="InterPro"/>
</dbReference>
<keyword evidence="8" id="KW-1133">Transmembrane helix</keyword>
<evidence type="ECO:0000256" key="4">
    <source>
        <dbReference type="ARBA" id="ARBA00022475"/>
    </source>
</evidence>
<evidence type="ECO:0000259" key="10">
    <source>
        <dbReference type="PROSITE" id="PS52015"/>
    </source>
</evidence>
<gene>
    <name evidence="11" type="ORF">BST99_08935</name>
</gene>
<dbReference type="SUPFAM" id="SSF74653">
    <property type="entry name" value="TolA/TonB C-terminal domain"/>
    <property type="match status" value="1"/>
</dbReference>
<evidence type="ECO:0000256" key="7">
    <source>
        <dbReference type="ARBA" id="ARBA00022927"/>
    </source>
</evidence>
<accession>A0A2S7T8P8</accession>
<keyword evidence="3" id="KW-0813">Transport</keyword>
<dbReference type="Gene3D" id="3.30.1150.10">
    <property type="match status" value="1"/>
</dbReference>
<dbReference type="GO" id="GO:0015031">
    <property type="term" value="P:protein transport"/>
    <property type="evidence" value="ECO:0007669"/>
    <property type="project" value="UniProtKB-KW"/>
</dbReference>
<dbReference type="GO" id="GO:0031992">
    <property type="term" value="F:energy transducer activity"/>
    <property type="evidence" value="ECO:0007669"/>
    <property type="project" value="TreeGrafter"/>
</dbReference>
<keyword evidence="6" id="KW-0812">Transmembrane</keyword>
<comment type="similarity">
    <text evidence="2">Belongs to the TonB family.</text>
</comment>
<keyword evidence="4" id="KW-1003">Cell membrane</keyword>
<dbReference type="PROSITE" id="PS52015">
    <property type="entry name" value="TONB_CTD"/>
    <property type="match status" value="1"/>
</dbReference>
<dbReference type="Proteomes" id="UP000239366">
    <property type="component" value="Unassembled WGS sequence"/>
</dbReference>
<evidence type="ECO:0000256" key="9">
    <source>
        <dbReference type="ARBA" id="ARBA00023136"/>
    </source>
</evidence>
<evidence type="ECO:0000256" key="1">
    <source>
        <dbReference type="ARBA" id="ARBA00004383"/>
    </source>
</evidence>
<dbReference type="PANTHER" id="PTHR33446:SF2">
    <property type="entry name" value="PROTEIN TONB"/>
    <property type="match status" value="1"/>
</dbReference>
<organism evidence="11 12">
    <name type="scientific">Aureicoccus marinus</name>
    <dbReference type="NCBI Taxonomy" id="754435"/>
    <lineage>
        <taxon>Bacteria</taxon>
        <taxon>Pseudomonadati</taxon>
        <taxon>Bacteroidota</taxon>
        <taxon>Flavobacteriia</taxon>
        <taxon>Flavobacteriales</taxon>
        <taxon>Flavobacteriaceae</taxon>
        <taxon>Aureicoccus</taxon>
    </lineage>
</organism>
<sequence>MPEKKVIYTEVVPKSTRLGAEIKQVSDDTDIDRPEDEVICTDCADEPVDLSEIENYEDPNAEPETVVMAPGVLDELPVFPGCEKVDKSKRFDCFNKMMNRHVRRVFRYPQADLDRGSQGKVYVNFRINEHGIVDQIQYQGRGTTESLDKEAYRIISKLPKMKPAKKGGKSVRVTYSIPIVFQSPQ</sequence>
<feature type="domain" description="TonB C-terminal" evidence="10">
    <location>
        <begin position="93"/>
        <end position="185"/>
    </location>
</feature>
<comment type="subcellular location">
    <subcellularLocation>
        <location evidence="1">Cell inner membrane</location>
        <topology evidence="1">Single-pass membrane protein</topology>
        <orientation evidence="1">Periplasmic side</orientation>
    </subcellularLocation>
</comment>
<evidence type="ECO:0000256" key="3">
    <source>
        <dbReference type="ARBA" id="ARBA00022448"/>
    </source>
</evidence>
<dbReference type="PANTHER" id="PTHR33446">
    <property type="entry name" value="PROTEIN TONB-RELATED"/>
    <property type="match status" value="1"/>
</dbReference>
<reference evidence="12" key="1">
    <citation type="submission" date="2016-11" db="EMBL/GenBank/DDBJ databases">
        <title>Trade-off between light-utilization and light-protection in marine flavobacteria.</title>
        <authorList>
            <person name="Kumagai Y."/>
            <person name="Yoshizawa S."/>
            <person name="Kogure K."/>
        </authorList>
    </citation>
    <scope>NUCLEOTIDE SEQUENCE [LARGE SCALE GENOMIC DNA]</scope>
    <source>
        <strain evidence="12">SG-18</strain>
    </source>
</reference>
<evidence type="ECO:0000313" key="12">
    <source>
        <dbReference type="Proteomes" id="UP000239366"/>
    </source>
</evidence>
<keyword evidence="12" id="KW-1185">Reference proteome</keyword>
<dbReference type="OrthoDB" id="1522859at2"/>
<keyword evidence="5" id="KW-0997">Cell inner membrane</keyword>
<evidence type="ECO:0000256" key="2">
    <source>
        <dbReference type="ARBA" id="ARBA00006555"/>
    </source>
</evidence>
<keyword evidence="7" id="KW-0653">Protein transport</keyword>
<comment type="caution">
    <text evidence="11">The sequence shown here is derived from an EMBL/GenBank/DDBJ whole genome shotgun (WGS) entry which is preliminary data.</text>
</comment>
<evidence type="ECO:0000256" key="5">
    <source>
        <dbReference type="ARBA" id="ARBA00022519"/>
    </source>
</evidence>
<evidence type="ECO:0000256" key="8">
    <source>
        <dbReference type="ARBA" id="ARBA00022989"/>
    </source>
</evidence>
<dbReference type="RefSeq" id="WP_105001499.1">
    <property type="nucleotide sequence ID" value="NZ_MQVX01000001.1"/>
</dbReference>
<name>A0A2S7T8P8_9FLAO</name>
<evidence type="ECO:0000313" key="11">
    <source>
        <dbReference type="EMBL" id="PQJ15836.1"/>
    </source>
</evidence>
<dbReference type="InterPro" id="IPR051045">
    <property type="entry name" value="TonB-dependent_transducer"/>
</dbReference>